<evidence type="ECO:0000313" key="1">
    <source>
        <dbReference type="EMBL" id="MST87867.1"/>
    </source>
</evidence>
<gene>
    <name evidence="1" type="ORF">FYJ62_09670</name>
</gene>
<dbReference type="RefSeq" id="WP_154549474.1">
    <property type="nucleotide sequence ID" value="NZ_VUMX01000041.1"/>
</dbReference>
<protein>
    <submittedName>
        <fullName evidence="1">Uncharacterized protein</fullName>
    </submittedName>
</protein>
<dbReference type="AlphaFoldDB" id="A0A6A8MGC6"/>
<name>A0A6A8MGC6_9LACO</name>
<comment type="caution">
    <text evidence="1">The sequence shown here is derived from an EMBL/GenBank/DDBJ whole genome shotgun (WGS) entry which is preliminary data.</text>
</comment>
<sequence>MNELTLSCGRLWLENDNGPLACQVTDATDEIDSDLKSYNKEYGLAKSCLLVPELPDQFKWERLALASDFPVSAANLVTSLGDRNYLGGIWRVDDLLVAAAVYRQELSDYAALDPSCLPYYQAVDNGVKDQLLFQVSVKAAKDTAPSDLSLDFSFDELRRYYKWLKFKEQQQYDQVKALAEQQAAAAKQAAEE</sequence>
<dbReference type="Proteomes" id="UP000438120">
    <property type="component" value="Unassembled WGS sequence"/>
</dbReference>
<reference evidence="1 2" key="1">
    <citation type="submission" date="2019-08" db="EMBL/GenBank/DDBJ databases">
        <title>In-depth cultivation of the pig gut microbiome towards novel bacterial diversity and tailored functional studies.</title>
        <authorList>
            <person name="Wylensek D."/>
            <person name="Hitch T.C.A."/>
            <person name="Clavel T."/>
        </authorList>
    </citation>
    <scope>NUCLEOTIDE SEQUENCE [LARGE SCALE GENOMIC DNA]</scope>
    <source>
        <strain evidence="1 2">Bifido-178-WT-2B</strain>
    </source>
</reference>
<keyword evidence="2" id="KW-1185">Reference proteome</keyword>
<evidence type="ECO:0000313" key="2">
    <source>
        <dbReference type="Proteomes" id="UP000438120"/>
    </source>
</evidence>
<proteinExistence type="predicted"/>
<dbReference type="EMBL" id="VUMX01000041">
    <property type="protein sequence ID" value="MST87867.1"/>
    <property type="molecule type" value="Genomic_DNA"/>
</dbReference>
<accession>A0A6A8MGC6</accession>
<organism evidence="1 2">
    <name type="scientific">Lactobacillus porci</name>
    <dbReference type="NCBI Taxonomy" id="2012477"/>
    <lineage>
        <taxon>Bacteria</taxon>
        <taxon>Bacillati</taxon>
        <taxon>Bacillota</taxon>
        <taxon>Bacilli</taxon>
        <taxon>Lactobacillales</taxon>
        <taxon>Lactobacillaceae</taxon>
        <taxon>Lactobacillus</taxon>
    </lineage>
</organism>